<feature type="compositionally biased region" description="Basic and acidic residues" evidence="1">
    <location>
        <begin position="490"/>
        <end position="512"/>
    </location>
</feature>
<protein>
    <submittedName>
        <fullName evidence="2">Uncharacterized protein</fullName>
    </submittedName>
</protein>
<dbReference type="OrthoDB" id="4777194at2759"/>
<sequence length="512" mass="57454">MTMASKRIIKQPGTLKKVEGIPLTLPPTDLNQAQQVKVPPMKMGVVIPLRRDFHRPLPSRPDKTIGLETRETPLLERRRFKAEKHNWRVQHGLDVDGDDEEGDDDEGFGVEAEEQRLHRVMRLKRISDALRRDKIMNNIEDAPQFHVVAVNPFWRGLETDGPYYDWLNDVYYDGEMPEIVRRVNGLFPERGFPQLNDPYWNEESWKERDKYYKTEQGKAELDEYMPFVRDVRDPDSANEDAEVQKFYYESEDEDNMNESELAAKFGYRKAPAASNTNVLRKVNKPSKKSQAKGAQSTSNPGTVATVPSAVSETGDSAVPVPVPKTGNATAPDVDVLSPSVRKTSVFSPSRAMADMPNNANATTTKAPKQKTPSPMNQSRKRRNQDRKRKPGSDDDFNPDSDDGYGSEDKSQVKRAKRSHTVNVKPLSRFMRAQIVPNPTQRTGGPDSKGKGKGKGKSKVKKTHYKTASIDSNVSDTIVVKLAPDSSRSFDTGDKGSDEAGVKDETHTSHDDD</sequence>
<feature type="compositionally biased region" description="Acidic residues" evidence="1">
    <location>
        <begin position="393"/>
        <end position="405"/>
    </location>
</feature>
<reference evidence="2 3" key="1">
    <citation type="submission" date="2016-07" db="EMBL/GenBank/DDBJ databases">
        <title>Pervasive Adenine N6-methylation of Active Genes in Fungi.</title>
        <authorList>
            <consortium name="DOE Joint Genome Institute"/>
            <person name="Mondo S.J."/>
            <person name="Dannebaum R.O."/>
            <person name="Kuo R.C."/>
            <person name="Labutti K."/>
            <person name="Haridas S."/>
            <person name="Kuo A."/>
            <person name="Salamov A."/>
            <person name="Ahrendt S.R."/>
            <person name="Lipzen A."/>
            <person name="Sullivan W."/>
            <person name="Andreopoulos W.B."/>
            <person name="Clum A."/>
            <person name="Lindquist E."/>
            <person name="Daum C."/>
            <person name="Ramamoorthy G.K."/>
            <person name="Gryganskyi A."/>
            <person name="Culley D."/>
            <person name="Magnuson J.K."/>
            <person name="James T.Y."/>
            <person name="O'Malley M.A."/>
            <person name="Stajich J.E."/>
            <person name="Spatafora J.W."/>
            <person name="Visel A."/>
            <person name="Grigoriev I.V."/>
        </authorList>
    </citation>
    <scope>NUCLEOTIDE SEQUENCE [LARGE SCALE GENOMIC DNA]</scope>
    <source>
        <strain evidence="2 3">CBS 129021</strain>
    </source>
</reference>
<gene>
    <name evidence="2" type="ORF">BCR38DRAFT_413923</name>
</gene>
<proteinExistence type="predicted"/>
<dbReference type="InParanoid" id="A0A1Y2DFR7"/>
<evidence type="ECO:0000313" key="2">
    <source>
        <dbReference type="EMBL" id="ORY57535.1"/>
    </source>
</evidence>
<feature type="compositionally biased region" description="Basic residues" evidence="1">
    <location>
        <begin position="378"/>
        <end position="389"/>
    </location>
</feature>
<dbReference type="RefSeq" id="XP_040710785.1">
    <property type="nucleotide sequence ID" value="XM_040858881.1"/>
</dbReference>
<keyword evidence="3" id="KW-1185">Reference proteome</keyword>
<accession>A0A1Y2DFR7</accession>
<feature type="compositionally biased region" description="Polar residues" evidence="1">
    <location>
        <begin position="292"/>
        <end position="302"/>
    </location>
</feature>
<organism evidence="2 3">
    <name type="scientific">Pseudomassariella vexata</name>
    <dbReference type="NCBI Taxonomy" id="1141098"/>
    <lineage>
        <taxon>Eukaryota</taxon>
        <taxon>Fungi</taxon>
        <taxon>Dikarya</taxon>
        <taxon>Ascomycota</taxon>
        <taxon>Pezizomycotina</taxon>
        <taxon>Sordariomycetes</taxon>
        <taxon>Xylariomycetidae</taxon>
        <taxon>Amphisphaeriales</taxon>
        <taxon>Pseudomassariaceae</taxon>
        <taxon>Pseudomassariella</taxon>
    </lineage>
</organism>
<comment type="caution">
    <text evidence="2">The sequence shown here is derived from an EMBL/GenBank/DDBJ whole genome shotgun (WGS) entry which is preliminary data.</text>
</comment>
<feature type="region of interest" description="Disordered" evidence="1">
    <location>
        <begin position="276"/>
        <end position="467"/>
    </location>
</feature>
<evidence type="ECO:0000256" key="1">
    <source>
        <dbReference type="SAM" id="MobiDB-lite"/>
    </source>
</evidence>
<feature type="compositionally biased region" description="Basic residues" evidence="1">
    <location>
        <begin position="450"/>
        <end position="464"/>
    </location>
</feature>
<feature type="compositionally biased region" description="Basic residues" evidence="1">
    <location>
        <begin position="281"/>
        <end position="290"/>
    </location>
</feature>
<name>A0A1Y2DFR7_9PEZI</name>
<feature type="region of interest" description="Disordered" evidence="1">
    <location>
        <begin position="483"/>
        <end position="512"/>
    </location>
</feature>
<dbReference type="EMBL" id="MCFJ01000019">
    <property type="protein sequence ID" value="ORY57535.1"/>
    <property type="molecule type" value="Genomic_DNA"/>
</dbReference>
<dbReference type="AlphaFoldDB" id="A0A1Y2DFR7"/>
<dbReference type="GeneID" id="63775093"/>
<evidence type="ECO:0000313" key="3">
    <source>
        <dbReference type="Proteomes" id="UP000193689"/>
    </source>
</evidence>
<dbReference type="Proteomes" id="UP000193689">
    <property type="component" value="Unassembled WGS sequence"/>
</dbReference>
<feature type="compositionally biased region" description="Low complexity" evidence="1">
    <location>
        <begin position="356"/>
        <end position="372"/>
    </location>
</feature>